<dbReference type="InterPro" id="IPR036390">
    <property type="entry name" value="WH_DNA-bd_sf"/>
</dbReference>
<dbReference type="RefSeq" id="WP_204469300.1">
    <property type="nucleotide sequence ID" value="NZ_JAFBCV010000027.1"/>
</dbReference>
<keyword evidence="3" id="KW-0804">Transcription</keyword>
<reference evidence="5" key="1">
    <citation type="submission" date="2021-01" db="EMBL/GenBank/DDBJ databases">
        <title>Genomic Encyclopedia of Type Strains, Phase IV (KMG-IV): sequencing the most valuable type-strain genomes for metagenomic binning, comparative biology and taxonomic classification.</title>
        <authorList>
            <person name="Goeker M."/>
        </authorList>
    </citation>
    <scope>NUCLEOTIDE SEQUENCE</scope>
    <source>
        <strain evidence="5">DSM 21943</strain>
    </source>
</reference>
<evidence type="ECO:0000259" key="4">
    <source>
        <dbReference type="PROSITE" id="PS50987"/>
    </source>
</evidence>
<dbReference type="NCBIfam" id="NF033788">
    <property type="entry name" value="HTH_metalloreg"/>
    <property type="match status" value="1"/>
</dbReference>
<dbReference type="SMART" id="SM00418">
    <property type="entry name" value="HTH_ARSR"/>
    <property type="match status" value="1"/>
</dbReference>
<dbReference type="Pfam" id="PF01022">
    <property type="entry name" value="HTH_5"/>
    <property type="match status" value="1"/>
</dbReference>
<protein>
    <submittedName>
        <fullName evidence="5">DNA-binding transcriptional ArsR family regulator</fullName>
    </submittedName>
</protein>
<dbReference type="SUPFAM" id="SSF46785">
    <property type="entry name" value="Winged helix' DNA-binding domain"/>
    <property type="match status" value="1"/>
</dbReference>
<dbReference type="GO" id="GO:0003677">
    <property type="term" value="F:DNA binding"/>
    <property type="evidence" value="ECO:0007669"/>
    <property type="project" value="UniProtKB-KW"/>
</dbReference>
<keyword evidence="6" id="KW-1185">Reference proteome</keyword>
<dbReference type="InterPro" id="IPR011991">
    <property type="entry name" value="ArsR-like_HTH"/>
</dbReference>
<evidence type="ECO:0000313" key="6">
    <source>
        <dbReference type="Proteomes" id="UP001179280"/>
    </source>
</evidence>
<organism evidence="5 6">
    <name type="scientific">Shouchella xiaoxiensis</name>
    <dbReference type="NCBI Taxonomy" id="766895"/>
    <lineage>
        <taxon>Bacteria</taxon>
        <taxon>Bacillati</taxon>
        <taxon>Bacillota</taxon>
        <taxon>Bacilli</taxon>
        <taxon>Bacillales</taxon>
        <taxon>Bacillaceae</taxon>
        <taxon>Shouchella</taxon>
    </lineage>
</organism>
<dbReference type="Gene3D" id="1.10.10.10">
    <property type="entry name" value="Winged helix-like DNA-binding domain superfamily/Winged helix DNA-binding domain"/>
    <property type="match status" value="1"/>
</dbReference>
<feature type="domain" description="HTH arsR-type" evidence="4">
    <location>
        <begin position="1"/>
        <end position="87"/>
    </location>
</feature>
<comment type="caution">
    <text evidence="5">The sequence shown here is derived from an EMBL/GenBank/DDBJ whole genome shotgun (WGS) entry which is preliminary data.</text>
</comment>
<dbReference type="InterPro" id="IPR051081">
    <property type="entry name" value="HTH_MetalResp_TranReg"/>
</dbReference>
<evidence type="ECO:0000256" key="2">
    <source>
        <dbReference type="ARBA" id="ARBA00023125"/>
    </source>
</evidence>
<evidence type="ECO:0000256" key="1">
    <source>
        <dbReference type="ARBA" id="ARBA00023015"/>
    </source>
</evidence>
<evidence type="ECO:0000256" key="3">
    <source>
        <dbReference type="ARBA" id="ARBA00023163"/>
    </source>
</evidence>
<dbReference type="CDD" id="cd00090">
    <property type="entry name" value="HTH_ARSR"/>
    <property type="match status" value="1"/>
</dbReference>
<dbReference type="PROSITE" id="PS50987">
    <property type="entry name" value="HTH_ARSR_2"/>
    <property type="match status" value="1"/>
</dbReference>
<evidence type="ECO:0000313" key="5">
    <source>
        <dbReference type="EMBL" id="MBM7841276.1"/>
    </source>
</evidence>
<dbReference type="InterPro" id="IPR001845">
    <property type="entry name" value="HTH_ArsR_DNA-bd_dom"/>
</dbReference>
<sequence length="102" mass="12324">MTHFYRVLADETRRKILALTAQREYTQAELVSLFDVSQPAIKKHLDLLLKEQLLHERKEGRYRYYKLHLDNFKDKKAEVEQELNQILKQKLVDLKSYLEEGY</sequence>
<keyword evidence="2 5" id="KW-0238">DNA-binding</keyword>
<gene>
    <name evidence="5" type="ORF">JOC54_004579</name>
</gene>
<keyword evidence="1" id="KW-0805">Transcription regulation</keyword>
<dbReference type="PRINTS" id="PR00778">
    <property type="entry name" value="HTHARSR"/>
</dbReference>
<dbReference type="PANTHER" id="PTHR33154">
    <property type="entry name" value="TRANSCRIPTIONAL REGULATOR, ARSR FAMILY"/>
    <property type="match status" value="1"/>
</dbReference>
<dbReference type="InterPro" id="IPR036388">
    <property type="entry name" value="WH-like_DNA-bd_sf"/>
</dbReference>
<dbReference type="Proteomes" id="UP001179280">
    <property type="component" value="Unassembled WGS sequence"/>
</dbReference>
<accession>A0ABS2T1E1</accession>
<dbReference type="EMBL" id="JAFBCV010000027">
    <property type="protein sequence ID" value="MBM7841276.1"/>
    <property type="molecule type" value="Genomic_DNA"/>
</dbReference>
<name>A0ABS2T1E1_9BACI</name>
<proteinExistence type="predicted"/>
<dbReference type="PANTHER" id="PTHR33154:SF33">
    <property type="entry name" value="TRANSCRIPTIONAL REPRESSOR SDPR"/>
    <property type="match status" value="1"/>
</dbReference>